<comment type="similarity">
    <text evidence="1 5">Belongs to the glycosyl hydrolase 5 (cellulase A) family.</text>
</comment>
<dbReference type="SUPFAM" id="SSF51445">
    <property type="entry name" value="(Trans)glycosidases"/>
    <property type="match status" value="1"/>
</dbReference>
<dbReference type="FunFam" id="3.20.20.80:FF:000100">
    <property type="entry name" value="Glycoside hydrolase superfamily"/>
    <property type="match status" value="1"/>
</dbReference>
<dbReference type="InterPro" id="IPR001547">
    <property type="entry name" value="Glyco_hydro_5"/>
</dbReference>
<feature type="compositionally biased region" description="Low complexity" evidence="6">
    <location>
        <begin position="18"/>
        <end position="35"/>
    </location>
</feature>
<dbReference type="OrthoDB" id="1887033at2759"/>
<keyword evidence="9" id="KW-1185">Reference proteome</keyword>
<reference evidence="8 9" key="1">
    <citation type="journal article" date="2016" name="Fungal Biol.">
        <title>The genome of Xylona heveae provides a window into fungal endophytism.</title>
        <authorList>
            <person name="Gazis R."/>
            <person name="Kuo A."/>
            <person name="Riley R."/>
            <person name="LaButti K."/>
            <person name="Lipzen A."/>
            <person name="Lin J."/>
            <person name="Amirebrahimi M."/>
            <person name="Hesse C.N."/>
            <person name="Spatafora J.W."/>
            <person name="Henrissat B."/>
            <person name="Hainaut M."/>
            <person name="Grigoriev I.V."/>
            <person name="Hibbett D.S."/>
        </authorList>
    </citation>
    <scope>NUCLEOTIDE SEQUENCE [LARGE SCALE GENOMIC DNA]</scope>
    <source>
        <strain evidence="8 9">TC161</strain>
    </source>
</reference>
<feature type="region of interest" description="Disordered" evidence="6">
    <location>
        <begin position="17"/>
        <end position="44"/>
    </location>
</feature>
<evidence type="ECO:0000256" key="3">
    <source>
        <dbReference type="ARBA" id="ARBA00023295"/>
    </source>
</evidence>
<evidence type="ECO:0000259" key="7">
    <source>
        <dbReference type="Pfam" id="PF00150"/>
    </source>
</evidence>
<dbReference type="GO" id="GO:0005737">
    <property type="term" value="C:cytoplasm"/>
    <property type="evidence" value="ECO:0007669"/>
    <property type="project" value="UniProtKB-ARBA"/>
</dbReference>
<dbReference type="GO" id="GO:0009251">
    <property type="term" value="P:glucan catabolic process"/>
    <property type="evidence" value="ECO:0007669"/>
    <property type="project" value="TreeGrafter"/>
</dbReference>
<dbReference type="Proteomes" id="UP000076632">
    <property type="component" value="Unassembled WGS sequence"/>
</dbReference>
<dbReference type="InParanoid" id="A0A165GHF8"/>
<dbReference type="Pfam" id="PF00150">
    <property type="entry name" value="Cellulase"/>
    <property type="match status" value="1"/>
</dbReference>
<dbReference type="RefSeq" id="XP_018187743.1">
    <property type="nucleotide sequence ID" value="XM_018332727.1"/>
</dbReference>
<dbReference type="PANTHER" id="PTHR31297">
    <property type="entry name" value="GLUCAN ENDO-1,6-BETA-GLUCOSIDASE B"/>
    <property type="match status" value="1"/>
</dbReference>
<dbReference type="InterPro" id="IPR017853">
    <property type="entry name" value="GH"/>
</dbReference>
<evidence type="ECO:0000256" key="4">
    <source>
        <dbReference type="ARBA" id="ARBA00023316"/>
    </source>
</evidence>
<evidence type="ECO:0000313" key="9">
    <source>
        <dbReference type="Proteomes" id="UP000076632"/>
    </source>
</evidence>
<dbReference type="STRING" id="1328760.A0A165GHF8"/>
<keyword evidence="2 5" id="KW-0378">Hydrolase</keyword>
<sequence>MKSFIKKAKASLRDVQSQFPSSQGNQAQQQIIHQQDTPSRIQPPTPTDILRYRYHHGTNLGSIFVLEQWLTPSMFVEGAAGGSELDAVNACLKSQGLDATRAKWENHWSNAVSDSDFSWLVNTAHCTTIRLPIGYFTLGPAFTNNTPFAGAPAQVYVNAWNAVKTFVARARSHGIGVLLDLHALPGGANGDAHSGTSSGKADLWGNSGNLSLAQQCLVFMAQEARAMDGVVGLQLCNEAIWDAPGMYAWYDSVIGAILHVDNTMPLYISDAWNLRQAVSYCDTKNTLAAGFTNPIIVDTHKYYCFSDANKAETPQQIIAGVPQELGELNGKQGDVFTHGAAQVIVGEYSCVMDGQTWAKVSDADRPGLVEQFGHVESQTWQQKAGGSYFWTYKMDWMDGGEWGFVQQTNSSAITPPPNLLLAVKDVQSRIGTAQSQRQSRRDASVTGHENYWHNAAPGQTFEFWRYAAGWDVGFSDAMVFFQAREGLGLSGLGADKIGCLDVWVRKRILESGQAGPFVWEFEQGVRAGINDFYQAAGI</sequence>
<dbReference type="GeneID" id="28897864"/>
<dbReference type="OMA" id="GWFFWTL"/>
<evidence type="ECO:0000256" key="6">
    <source>
        <dbReference type="SAM" id="MobiDB-lite"/>
    </source>
</evidence>
<evidence type="ECO:0000256" key="5">
    <source>
        <dbReference type="RuleBase" id="RU361153"/>
    </source>
</evidence>
<gene>
    <name evidence="8" type="ORF">L228DRAFT_247814</name>
</gene>
<proteinExistence type="inferred from homology"/>
<dbReference type="FunCoup" id="A0A165GHF8">
    <property type="interactions" value="44"/>
</dbReference>
<evidence type="ECO:0000313" key="8">
    <source>
        <dbReference type="EMBL" id="KZF22188.1"/>
    </source>
</evidence>
<evidence type="ECO:0000256" key="1">
    <source>
        <dbReference type="ARBA" id="ARBA00005641"/>
    </source>
</evidence>
<keyword evidence="3 5" id="KW-0326">Glycosidase</keyword>
<dbReference type="AlphaFoldDB" id="A0A165GHF8"/>
<dbReference type="GO" id="GO:0005576">
    <property type="term" value="C:extracellular region"/>
    <property type="evidence" value="ECO:0007669"/>
    <property type="project" value="TreeGrafter"/>
</dbReference>
<evidence type="ECO:0000256" key="2">
    <source>
        <dbReference type="ARBA" id="ARBA00022801"/>
    </source>
</evidence>
<dbReference type="GO" id="GO:0009986">
    <property type="term" value="C:cell surface"/>
    <property type="evidence" value="ECO:0007669"/>
    <property type="project" value="TreeGrafter"/>
</dbReference>
<dbReference type="PANTHER" id="PTHR31297:SF43">
    <property type="entry name" value="GLUCAN 1,3-BETA-GLUCOSIDASE 3"/>
    <property type="match status" value="1"/>
</dbReference>
<dbReference type="InterPro" id="IPR050386">
    <property type="entry name" value="Glycosyl_hydrolase_5"/>
</dbReference>
<feature type="domain" description="Glycoside hydrolase family 5" evidence="7">
    <location>
        <begin position="103"/>
        <end position="351"/>
    </location>
</feature>
<accession>A0A165GHF8</accession>
<protein>
    <submittedName>
        <fullName evidence="8">Glycoside hydrolase family 5 protein</fullName>
    </submittedName>
</protein>
<keyword evidence="4" id="KW-0961">Cell wall biogenesis/degradation</keyword>
<dbReference type="EMBL" id="KV407459">
    <property type="protein sequence ID" value="KZF22188.1"/>
    <property type="molecule type" value="Genomic_DNA"/>
</dbReference>
<name>A0A165GHF8_XYLHT</name>
<organism evidence="8 9">
    <name type="scientific">Xylona heveae (strain CBS 132557 / TC161)</name>
    <dbReference type="NCBI Taxonomy" id="1328760"/>
    <lineage>
        <taxon>Eukaryota</taxon>
        <taxon>Fungi</taxon>
        <taxon>Dikarya</taxon>
        <taxon>Ascomycota</taxon>
        <taxon>Pezizomycotina</taxon>
        <taxon>Xylonomycetes</taxon>
        <taxon>Xylonales</taxon>
        <taxon>Xylonaceae</taxon>
        <taxon>Xylona</taxon>
    </lineage>
</organism>
<dbReference type="Gene3D" id="3.20.20.80">
    <property type="entry name" value="Glycosidases"/>
    <property type="match status" value="1"/>
</dbReference>
<dbReference type="GO" id="GO:0046557">
    <property type="term" value="F:glucan endo-1,6-beta-glucosidase activity"/>
    <property type="evidence" value="ECO:0007669"/>
    <property type="project" value="TreeGrafter"/>
</dbReference>
<dbReference type="GO" id="GO:0071555">
    <property type="term" value="P:cell wall organization"/>
    <property type="evidence" value="ECO:0007669"/>
    <property type="project" value="UniProtKB-KW"/>
</dbReference>